<evidence type="ECO:0000256" key="1">
    <source>
        <dbReference type="SAM" id="Phobius"/>
    </source>
</evidence>
<dbReference type="STRING" id="36842.SAMN02194393_04342"/>
<evidence type="ECO:0000313" key="2">
    <source>
        <dbReference type="EMBL" id="SKC85222.1"/>
    </source>
</evidence>
<organism evidence="2 3">
    <name type="scientific">Maledivibacter halophilus</name>
    <dbReference type="NCBI Taxonomy" id="36842"/>
    <lineage>
        <taxon>Bacteria</taxon>
        <taxon>Bacillati</taxon>
        <taxon>Bacillota</taxon>
        <taxon>Clostridia</taxon>
        <taxon>Peptostreptococcales</taxon>
        <taxon>Caminicellaceae</taxon>
        <taxon>Maledivibacter</taxon>
    </lineage>
</organism>
<keyword evidence="1" id="KW-0472">Membrane</keyword>
<keyword evidence="1" id="KW-1133">Transmembrane helix</keyword>
<accession>A0A1T5MAH3</accession>
<sequence length="152" mass="16876">MIYIILAFLTGSMVILSLVINSRLAVKIGVLQGTLINYLVGLIFSILVLIFNYSRVDISLKLFSNIPLWFYFGGVIGVIVVSVNNIVIPKIPTIYSTLLIFIGQIFTGIIIDFILGDSISRGKIIGGLLILLGMMYNFYIDKKNLLVKIVDE</sequence>
<dbReference type="PANTHER" id="PTHR34821:SF2">
    <property type="entry name" value="INNER MEMBRANE PROTEIN YDCZ"/>
    <property type="match status" value="1"/>
</dbReference>
<dbReference type="InterPro" id="IPR006750">
    <property type="entry name" value="YdcZ"/>
</dbReference>
<dbReference type="OrthoDB" id="1654616at2"/>
<evidence type="ECO:0000313" key="3">
    <source>
        <dbReference type="Proteomes" id="UP000190285"/>
    </source>
</evidence>
<feature type="transmembrane region" description="Helical" evidence="1">
    <location>
        <begin position="122"/>
        <end position="140"/>
    </location>
</feature>
<dbReference type="RefSeq" id="WP_079494603.1">
    <property type="nucleotide sequence ID" value="NZ_FUZT01000013.1"/>
</dbReference>
<dbReference type="SUPFAM" id="SSF103481">
    <property type="entry name" value="Multidrug resistance efflux transporter EmrE"/>
    <property type="match status" value="1"/>
</dbReference>
<protein>
    <submittedName>
        <fullName evidence="2">Putative inner membrane exporter, YdcZ</fullName>
    </submittedName>
</protein>
<gene>
    <name evidence="2" type="ORF">SAMN02194393_04342</name>
</gene>
<dbReference type="Pfam" id="PF04657">
    <property type="entry name" value="DMT_YdcZ"/>
    <property type="match status" value="1"/>
</dbReference>
<reference evidence="2 3" key="1">
    <citation type="submission" date="2017-02" db="EMBL/GenBank/DDBJ databases">
        <authorList>
            <person name="Peterson S.W."/>
        </authorList>
    </citation>
    <scope>NUCLEOTIDE SEQUENCE [LARGE SCALE GENOMIC DNA]</scope>
    <source>
        <strain evidence="2 3">M1</strain>
    </source>
</reference>
<proteinExistence type="predicted"/>
<keyword evidence="1" id="KW-0812">Transmembrane</keyword>
<feature type="transmembrane region" description="Helical" evidence="1">
    <location>
        <begin position="66"/>
        <end position="88"/>
    </location>
</feature>
<dbReference type="EMBL" id="FUZT01000013">
    <property type="protein sequence ID" value="SKC85222.1"/>
    <property type="molecule type" value="Genomic_DNA"/>
</dbReference>
<dbReference type="InterPro" id="IPR037185">
    <property type="entry name" value="EmrE-like"/>
</dbReference>
<dbReference type="AlphaFoldDB" id="A0A1T5MAH3"/>
<dbReference type="PANTHER" id="PTHR34821">
    <property type="entry name" value="INNER MEMBRANE PROTEIN YDCZ"/>
    <property type="match status" value="1"/>
</dbReference>
<name>A0A1T5MAH3_9FIRM</name>
<feature type="transmembrane region" description="Helical" evidence="1">
    <location>
        <begin position="94"/>
        <end position="115"/>
    </location>
</feature>
<feature type="transmembrane region" description="Helical" evidence="1">
    <location>
        <begin position="35"/>
        <end position="54"/>
    </location>
</feature>
<keyword evidence="3" id="KW-1185">Reference proteome</keyword>
<dbReference type="GO" id="GO:0005886">
    <property type="term" value="C:plasma membrane"/>
    <property type="evidence" value="ECO:0007669"/>
    <property type="project" value="TreeGrafter"/>
</dbReference>
<dbReference type="Proteomes" id="UP000190285">
    <property type="component" value="Unassembled WGS sequence"/>
</dbReference>